<evidence type="ECO:0000256" key="1">
    <source>
        <dbReference type="PROSITE-ProRule" id="PRU00047"/>
    </source>
</evidence>
<dbReference type="PROSITE" id="PS50158">
    <property type="entry name" value="ZF_CCHC"/>
    <property type="match status" value="1"/>
</dbReference>
<feature type="domain" description="CCHC-type" evidence="3">
    <location>
        <begin position="262"/>
        <end position="276"/>
    </location>
</feature>
<dbReference type="Proteomes" id="UP001633002">
    <property type="component" value="Unassembled WGS sequence"/>
</dbReference>
<keyword evidence="5" id="KW-1185">Reference proteome</keyword>
<dbReference type="EMBL" id="JBJQOH010000007">
    <property type="protein sequence ID" value="KAL3681392.1"/>
    <property type="molecule type" value="Genomic_DNA"/>
</dbReference>
<feature type="region of interest" description="Disordered" evidence="2">
    <location>
        <begin position="1"/>
        <end position="37"/>
    </location>
</feature>
<feature type="compositionally biased region" description="Polar residues" evidence="2">
    <location>
        <begin position="319"/>
        <end position="337"/>
    </location>
</feature>
<evidence type="ECO:0000256" key="2">
    <source>
        <dbReference type="SAM" id="MobiDB-lite"/>
    </source>
</evidence>
<feature type="compositionally biased region" description="Low complexity" evidence="2">
    <location>
        <begin position="74"/>
        <end position="89"/>
    </location>
</feature>
<feature type="compositionally biased region" description="Polar residues" evidence="2">
    <location>
        <begin position="356"/>
        <end position="382"/>
    </location>
</feature>
<reference evidence="4 5" key="1">
    <citation type="submission" date="2024-09" db="EMBL/GenBank/DDBJ databases">
        <title>Chromosome-scale assembly of Riccia sorocarpa.</title>
        <authorList>
            <person name="Paukszto L."/>
        </authorList>
    </citation>
    <scope>NUCLEOTIDE SEQUENCE [LARGE SCALE GENOMIC DNA]</scope>
    <source>
        <strain evidence="4">LP-2024</strain>
        <tissue evidence="4">Aerial parts of the thallus</tissue>
    </source>
</reference>
<keyword evidence="1" id="KW-0479">Metal-binding</keyword>
<protein>
    <recommendedName>
        <fullName evidence="3">CCHC-type domain-containing protein</fullName>
    </recommendedName>
</protein>
<organism evidence="4 5">
    <name type="scientific">Riccia sorocarpa</name>
    <dbReference type="NCBI Taxonomy" id="122646"/>
    <lineage>
        <taxon>Eukaryota</taxon>
        <taxon>Viridiplantae</taxon>
        <taxon>Streptophyta</taxon>
        <taxon>Embryophyta</taxon>
        <taxon>Marchantiophyta</taxon>
        <taxon>Marchantiopsida</taxon>
        <taxon>Marchantiidae</taxon>
        <taxon>Marchantiales</taxon>
        <taxon>Ricciaceae</taxon>
        <taxon>Riccia</taxon>
    </lineage>
</organism>
<feature type="compositionally biased region" description="Polar residues" evidence="2">
    <location>
        <begin position="92"/>
        <end position="114"/>
    </location>
</feature>
<accession>A0ABD3GQ92</accession>
<feature type="compositionally biased region" description="Polar residues" evidence="2">
    <location>
        <begin position="466"/>
        <end position="488"/>
    </location>
</feature>
<evidence type="ECO:0000313" key="5">
    <source>
        <dbReference type="Proteomes" id="UP001633002"/>
    </source>
</evidence>
<sequence>MQVDTKVASKCQSGGSCQSRVGRKREGTRRESFVSRSIELPGRAKRCDVKLDVNMADPSITQAGTGAALGGTPGPATAPTANSPSSARAGATGSTPQARSYAQAAGSQNPNVGTQKLGGEPRAKMSKDAILEEIQAMPQAERKTPRENSMPFKLNDKYIQVSPWSTDYDPSNFRVRLKPVWVSIVGLSSILEEEGLEALKGLGRILHTSGQDTLGRSKFSDVRALILLNEEEEWPEAILMETEANEAEVEFELYYEPMPTGCFTCHQSGHLARFCPLTSKTRTVSEEELEEALKAAAGNEDNSSEASMGEDNQEDLNIPDSQTKPTHPITQSTQPVPTANPYDALTQMEDEEESTPDQSPKDSTQPQFDLNTSAGETHQSGAETMDYTFRQKRQTRNSGEGTVQTRNLGGKEGGRAKGQGKGQIGVNGKRTKASQGDPPEKADPEVDENDTLISTSGEATEINGRFWQTNEVHTGDNPSDASLSSTSAAKPGGSATTANTTGSAKAQARLKAKAAKEAQRRAAEEAAKGVSKLVDGL</sequence>
<evidence type="ECO:0000313" key="4">
    <source>
        <dbReference type="EMBL" id="KAL3681392.1"/>
    </source>
</evidence>
<dbReference type="PANTHER" id="PTHR31286:SF180">
    <property type="entry name" value="OS10G0362600 PROTEIN"/>
    <property type="match status" value="1"/>
</dbReference>
<feature type="region of interest" description="Disordered" evidence="2">
    <location>
        <begin position="61"/>
        <end position="123"/>
    </location>
</feature>
<dbReference type="InterPro" id="IPR001878">
    <property type="entry name" value="Znf_CCHC"/>
</dbReference>
<feature type="compositionally biased region" description="Gly residues" evidence="2">
    <location>
        <begin position="416"/>
        <end position="425"/>
    </location>
</feature>
<feature type="compositionally biased region" description="Basic and acidic residues" evidence="2">
    <location>
        <begin position="24"/>
        <end position="33"/>
    </location>
</feature>
<comment type="caution">
    <text evidence="4">The sequence shown here is derived from an EMBL/GenBank/DDBJ whole genome shotgun (WGS) entry which is preliminary data.</text>
</comment>
<evidence type="ECO:0000259" key="3">
    <source>
        <dbReference type="PROSITE" id="PS50158"/>
    </source>
</evidence>
<dbReference type="PANTHER" id="PTHR31286">
    <property type="entry name" value="GLYCINE-RICH CELL WALL STRUCTURAL PROTEIN 1.8-LIKE"/>
    <property type="match status" value="1"/>
</dbReference>
<dbReference type="AlphaFoldDB" id="A0ABD3GQ92"/>
<feature type="compositionally biased region" description="Low complexity" evidence="2">
    <location>
        <begin position="492"/>
        <end position="507"/>
    </location>
</feature>
<keyword evidence="1" id="KW-0862">Zinc</keyword>
<gene>
    <name evidence="4" type="ORF">R1sor_024348</name>
</gene>
<dbReference type="InterPro" id="IPR040256">
    <property type="entry name" value="At4g02000-like"/>
</dbReference>
<proteinExistence type="predicted"/>
<feature type="compositionally biased region" description="Polar residues" evidence="2">
    <location>
        <begin position="396"/>
        <end position="407"/>
    </location>
</feature>
<dbReference type="GO" id="GO:0008270">
    <property type="term" value="F:zinc ion binding"/>
    <property type="evidence" value="ECO:0007669"/>
    <property type="project" value="UniProtKB-KW"/>
</dbReference>
<name>A0ABD3GQ92_9MARC</name>
<feature type="region of interest" description="Disordered" evidence="2">
    <location>
        <begin position="291"/>
        <end position="519"/>
    </location>
</feature>
<keyword evidence="1" id="KW-0863">Zinc-finger</keyword>
<feature type="compositionally biased region" description="Polar residues" evidence="2">
    <location>
        <begin position="10"/>
        <end position="19"/>
    </location>
</feature>